<comment type="cofactor">
    <cofactor evidence="1">
        <name>FMN</name>
        <dbReference type="ChEBI" id="CHEBI:58210"/>
    </cofactor>
</comment>
<keyword evidence="13" id="KW-1185">Reference proteome</keyword>
<dbReference type="InterPro" id="IPR013785">
    <property type="entry name" value="Aldolase_TIM"/>
</dbReference>
<dbReference type="CDD" id="cd04730">
    <property type="entry name" value="NPD_like"/>
    <property type="match status" value="1"/>
</dbReference>
<evidence type="ECO:0000313" key="12">
    <source>
        <dbReference type="EMBL" id="MBD7938879.1"/>
    </source>
</evidence>
<dbReference type="RefSeq" id="WP_191816536.1">
    <property type="nucleotide sequence ID" value="NZ_JACSQT010000010.1"/>
</dbReference>
<evidence type="ECO:0000256" key="1">
    <source>
        <dbReference type="ARBA" id="ARBA00001917"/>
    </source>
</evidence>
<dbReference type="Proteomes" id="UP000657931">
    <property type="component" value="Unassembled WGS sequence"/>
</dbReference>
<dbReference type="Pfam" id="PF03060">
    <property type="entry name" value="NMO"/>
    <property type="match status" value="1"/>
</dbReference>
<evidence type="ECO:0000256" key="11">
    <source>
        <dbReference type="ARBA" id="ARBA00049401"/>
    </source>
</evidence>
<dbReference type="PANTHER" id="PTHR42747:SF3">
    <property type="entry name" value="NITRONATE MONOOXYGENASE-RELATED"/>
    <property type="match status" value="1"/>
</dbReference>
<evidence type="ECO:0000256" key="2">
    <source>
        <dbReference type="ARBA" id="ARBA00003535"/>
    </source>
</evidence>
<organism evidence="12 13">
    <name type="scientific">Cytobacillus stercorigallinarum</name>
    <dbReference type="NCBI Taxonomy" id="2762240"/>
    <lineage>
        <taxon>Bacteria</taxon>
        <taxon>Bacillati</taxon>
        <taxon>Bacillota</taxon>
        <taxon>Bacilli</taxon>
        <taxon>Bacillales</taxon>
        <taxon>Bacillaceae</taxon>
        <taxon>Cytobacillus</taxon>
    </lineage>
</organism>
<protein>
    <recommendedName>
        <fullName evidence="4">Probable nitronate monooxygenase</fullName>
    </recommendedName>
    <alternativeName>
        <fullName evidence="10">Propionate 3-nitronate monooxygenase</fullName>
    </alternativeName>
</protein>
<dbReference type="InterPro" id="IPR004136">
    <property type="entry name" value="NMO"/>
</dbReference>
<keyword evidence="7" id="KW-0288">FMN</keyword>
<evidence type="ECO:0000313" key="13">
    <source>
        <dbReference type="Proteomes" id="UP000657931"/>
    </source>
</evidence>
<comment type="catalytic activity">
    <reaction evidence="11">
        <text>3 propionate 3-nitronate + 3 O2 + H2O = 3 3-oxopropanoate + 2 nitrate + nitrite + H2O2 + 3 H(+)</text>
        <dbReference type="Rhea" id="RHEA:57332"/>
        <dbReference type="ChEBI" id="CHEBI:15377"/>
        <dbReference type="ChEBI" id="CHEBI:15378"/>
        <dbReference type="ChEBI" id="CHEBI:15379"/>
        <dbReference type="ChEBI" id="CHEBI:16240"/>
        <dbReference type="ChEBI" id="CHEBI:16301"/>
        <dbReference type="ChEBI" id="CHEBI:17632"/>
        <dbReference type="ChEBI" id="CHEBI:33190"/>
        <dbReference type="ChEBI" id="CHEBI:136067"/>
    </reaction>
</comment>
<dbReference type="SUPFAM" id="SSF51412">
    <property type="entry name" value="Inosine monophosphate dehydrogenase (IMPDH)"/>
    <property type="match status" value="1"/>
</dbReference>
<dbReference type="GO" id="GO:0004497">
    <property type="term" value="F:monooxygenase activity"/>
    <property type="evidence" value="ECO:0007669"/>
    <property type="project" value="UniProtKB-KW"/>
</dbReference>
<sequence>MSWNQNRITDMLKAKYPIFQAPMAGGATTVDLISRTSMYGGVGNIGAGYMSPMDMETMIHDIRQKTNHPFGINLFIPENDIAFTEEEEERAIQSLDVFRNELQIDAPLELPRKDHRLFFEQQLEVVMKSFVPVCSFTFGIPEEAVIKALQKEGTKVIGTATSVEEAVLWEERGCDLLVVQGKEAGGHRGTFIGDALHSLIPLVDLIPAVTDEISIPVIAAGGIMDASDAEVAFRLGAEGVQLGTAFLATEESGIHPAYKKMLVSSNKETSLTKAFSGKWARGIHNRFMEQMKNQTSLPYPLQNDLTQAIRLVAAKQNQTDFMSLWAGESYHKATLQSVKVLMDHLVAGLDKQLDDE</sequence>
<evidence type="ECO:0000256" key="6">
    <source>
        <dbReference type="ARBA" id="ARBA00022630"/>
    </source>
</evidence>
<evidence type="ECO:0000256" key="4">
    <source>
        <dbReference type="ARBA" id="ARBA00013457"/>
    </source>
</evidence>
<keyword evidence="6" id="KW-0285">Flavoprotein</keyword>
<proteinExistence type="inferred from homology"/>
<gene>
    <name evidence="12" type="ORF">H9655_17735</name>
</gene>
<dbReference type="PANTHER" id="PTHR42747">
    <property type="entry name" value="NITRONATE MONOOXYGENASE-RELATED"/>
    <property type="match status" value="1"/>
</dbReference>
<dbReference type="EMBL" id="JACSQT010000010">
    <property type="protein sequence ID" value="MBD7938879.1"/>
    <property type="molecule type" value="Genomic_DNA"/>
</dbReference>
<evidence type="ECO:0000256" key="10">
    <source>
        <dbReference type="ARBA" id="ARBA00031155"/>
    </source>
</evidence>
<dbReference type="Gene3D" id="3.20.20.70">
    <property type="entry name" value="Aldolase class I"/>
    <property type="match status" value="1"/>
</dbReference>
<comment type="similarity">
    <text evidence="3">Belongs to the nitronate monooxygenase family. NMO class I subfamily.</text>
</comment>
<evidence type="ECO:0000256" key="8">
    <source>
        <dbReference type="ARBA" id="ARBA00023002"/>
    </source>
</evidence>
<name>A0ABR8QTX6_9BACI</name>
<keyword evidence="5" id="KW-0216">Detoxification</keyword>
<keyword evidence="9 12" id="KW-0503">Monooxygenase</keyword>
<comment type="caution">
    <text evidence="12">The sequence shown here is derived from an EMBL/GenBank/DDBJ whole genome shotgun (WGS) entry which is preliminary data.</text>
</comment>
<accession>A0ABR8QTX6</accession>
<comment type="function">
    <text evidence="2">Nitronate monooxygenase that uses molecular oxygen to catalyze the oxidative denitrification of alkyl nitronates. Acts on propionate 3-nitronate (P3N), the presumed physiological substrate. Probably functions in the detoxification of P3N, a metabolic poison produced by plants and fungi as a defense mechanism.</text>
</comment>
<evidence type="ECO:0000256" key="7">
    <source>
        <dbReference type="ARBA" id="ARBA00022643"/>
    </source>
</evidence>
<reference evidence="12 13" key="1">
    <citation type="submission" date="2020-08" db="EMBL/GenBank/DDBJ databases">
        <title>A Genomic Blueprint of the Chicken Gut Microbiome.</title>
        <authorList>
            <person name="Gilroy R."/>
            <person name="Ravi A."/>
            <person name="Getino M."/>
            <person name="Pursley I."/>
            <person name="Horton D.L."/>
            <person name="Alikhan N.-F."/>
            <person name="Baker D."/>
            <person name="Gharbi K."/>
            <person name="Hall N."/>
            <person name="Watson M."/>
            <person name="Adriaenssens E.M."/>
            <person name="Foster-Nyarko E."/>
            <person name="Jarju S."/>
            <person name="Secka A."/>
            <person name="Antonio M."/>
            <person name="Oren A."/>
            <person name="Chaudhuri R."/>
            <person name="La Ragione R.M."/>
            <person name="Hildebrand F."/>
            <person name="Pallen M.J."/>
        </authorList>
    </citation>
    <scope>NUCLEOTIDE SEQUENCE [LARGE SCALE GENOMIC DNA]</scope>
    <source>
        <strain evidence="12 13">Sa5YUA1</strain>
    </source>
</reference>
<evidence type="ECO:0000256" key="9">
    <source>
        <dbReference type="ARBA" id="ARBA00023033"/>
    </source>
</evidence>
<evidence type="ECO:0000256" key="3">
    <source>
        <dbReference type="ARBA" id="ARBA00009881"/>
    </source>
</evidence>
<keyword evidence="8" id="KW-0560">Oxidoreductase</keyword>
<evidence type="ECO:0000256" key="5">
    <source>
        <dbReference type="ARBA" id="ARBA00022575"/>
    </source>
</evidence>